<dbReference type="Proteomes" id="UP000504634">
    <property type="component" value="Unplaced"/>
</dbReference>
<accession>A0A6J2TZR2</accession>
<dbReference type="InterPro" id="IPR031732">
    <property type="entry name" value="DUF4729"/>
</dbReference>
<evidence type="ECO:0000259" key="1">
    <source>
        <dbReference type="Pfam" id="PF15866"/>
    </source>
</evidence>
<feature type="domain" description="DUF4729" evidence="1">
    <location>
        <begin position="10"/>
        <end position="214"/>
    </location>
</feature>
<gene>
    <name evidence="3" type="primary">LOC115629617</name>
</gene>
<sequence length="228" mass="25766">MRIVPKSFVCPLGDCKKVVQPSDLLRHVLTAHMGSAGSRTVLEIPLRFREVFRGQSTLMHLPYNRMKLDTDECLAVLNYAGDEQQQPQTMPGFCGLTAPQRNLPRLQQVYSHHLPILVMACKTTWQAVLSNMPARPEDVCYNDDNYVILLWLLSPPTTTPCHATMSVLNSALRCGLRKRREVRDFSTRMAIDQFILGYDPHYCILSQGELRELCGSHSAFIEVVIHGA</sequence>
<dbReference type="RefSeq" id="XP_030381976.1">
    <property type="nucleotide sequence ID" value="XM_030526116.1"/>
</dbReference>
<dbReference type="AlphaFoldDB" id="A0A6J2TZR2"/>
<reference evidence="3" key="1">
    <citation type="submission" date="2025-08" db="UniProtKB">
        <authorList>
            <consortium name="RefSeq"/>
        </authorList>
    </citation>
    <scope>IDENTIFICATION</scope>
    <source>
        <strain evidence="3">11010-0011.00</strain>
        <tissue evidence="3">Whole body</tissue>
    </source>
</reference>
<proteinExistence type="predicted"/>
<dbReference type="Pfam" id="PF15866">
    <property type="entry name" value="DUF4729"/>
    <property type="match status" value="1"/>
</dbReference>
<evidence type="ECO:0000313" key="3">
    <source>
        <dbReference type="RefSeq" id="XP_030381976.1"/>
    </source>
</evidence>
<protein>
    <submittedName>
        <fullName evidence="3">Uncharacterized protein LOC115629617</fullName>
    </submittedName>
</protein>
<dbReference type="GeneID" id="115629617"/>
<keyword evidence="2" id="KW-1185">Reference proteome</keyword>
<dbReference type="OrthoDB" id="7736976at2759"/>
<name>A0A6J2TZR2_DROLE</name>
<organism evidence="2 3">
    <name type="scientific">Drosophila lebanonensis</name>
    <name type="common">Fruit fly</name>
    <name type="synonym">Scaptodrosophila lebanonensis</name>
    <dbReference type="NCBI Taxonomy" id="7225"/>
    <lineage>
        <taxon>Eukaryota</taxon>
        <taxon>Metazoa</taxon>
        <taxon>Ecdysozoa</taxon>
        <taxon>Arthropoda</taxon>
        <taxon>Hexapoda</taxon>
        <taxon>Insecta</taxon>
        <taxon>Pterygota</taxon>
        <taxon>Neoptera</taxon>
        <taxon>Endopterygota</taxon>
        <taxon>Diptera</taxon>
        <taxon>Brachycera</taxon>
        <taxon>Muscomorpha</taxon>
        <taxon>Ephydroidea</taxon>
        <taxon>Drosophilidae</taxon>
        <taxon>Scaptodrosophila</taxon>
    </lineage>
</organism>
<evidence type="ECO:0000313" key="2">
    <source>
        <dbReference type="Proteomes" id="UP000504634"/>
    </source>
</evidence>